<organism evidence="3 4">
    <name type="scientific">Conyzicola nivalis</name>
    <dbReference type="NCBI Taxonomy" id="1477021"/>
    <lineage>
        <taxon>Bacteria</taxon>
        <taxon>Bacillati</taxon>
        <taxon>Actinomycetota</taxon>
        <taxon>Actinomycetes</taxon>
        <taxon>Micrococcales</taxon>
        <taxon>Microbacteriaceae</taxon>
        <taxon>Conyzicola</taxon>
    </lineage>
</organism>
<accession>A0ABV2QMQ8</accession>
<keyword evidence="1 3" id="KW-0560">Oxidoreductase</keyword>
<dbReference type="EC" id="1.3.98.-" evidence="3"/>
<evidence type="ECO:0000313" key="4">
    <source>
        <dbReference type="Proteomes" id="UP001549257"/>
    </source>
</evidence>
<evidence type="ECO:0000259" key="2">
    <source>
        <dbReference type="Pfam" id="PF01243"/>
    </source>
</evidence>
<dbReference type="NCBIfam" id="TIGR03618">
    <property type="entry name" value="Rv1155_F420"/>
    <property type="match status" value="1"/>
</dbReference>
<dbReference type="SUPFAM" id="SSF50475">
    <property type="entry name" value="FMN-binding split barrel"/>
    <property type="match status" value="1"/>
</dbReference>
<proteinExistence type="predicted"/>
<dbReference type="InterPro" id="IPR052019">
    <property type="entry name" value="F420H2_bilvrd_red/Heme_oxyg"/>
</dbReference>
<dbReference type="Proteomes" id="UP001549257">
    <property type="component" value="Unassembled WGS sequence"/>
</dbReference>
<keyword evidence="4" id="KW-1185">Reference proteome</keyword>
<evidence type="ECO:0000313" key="3">
    <source>
        <dbReference type="EMBL" id="MET4582335.1"/>
    </source>
</evidence>
<dbReference type="EMBL" id="JBEPSJ010000002">
    <property type="protein sequence ID" value="MET4582335.1"/>
    <property type="molecule type" value="Genomic_DNA"/>
</dbReference>
<dbReference type="Gene3D" id="2.30.110.10">
    <property type="entry name" value="Electron Transport, Fmn-binding Protein, Chain A"/>
    <property type="match status" value="1"/>
</dbReference>
<gene>
    <name evidence="3" type="ORF">ABIE21_001845</name>
</gene>
<dbReference type="InterPro" id="IPR012349">
    <property type="entry name" value="Split_barrel_FMN-bd"/>
</dbReference>
<feature type="domain" description="Pyridoxamine 5'-phosphate oxidase N-terminal" evidence="2">
    <location>
        <begin position="9"/>
        <end position="128"/>
    </location>
</feature>
<reference evidence="3 4" key="1">
    <citation type="submission" date="2024-06" db="EMBL/GenBank/DDBJ databases">
        <title>Sorghum-associated microbial communities from plants grown in Nebraska, USA.</title>
        <authorList>
            <person name="Schachtman D."/>
        </authorList>
    </citation>
    <scope>NUCLEOTIDE SEQUENCE [LARGE SCALE GENOMIC DNA]</scope>
    <source>
        <strain evidence="3 4">2857</strain>
    </source>
</reference>
<dbReference type="GO" id="GO:0016491">
    <property type="term" value="F:oxidoreductase activity"/>
    <property type="evidence" value="ECO:0007669"/>
    <property type="project" value="UniProtKB-KW"/>
</dbReference>
<protein>
    <submittedName>
        <fullName evidence="3">PPOX class probable F420-dependent enzyme</fullName>
        <ecNumber evidence="3">1.3.98.-</ecNumber>
    </submittedName>
</protein>
<dbReference type="PANTHER" id="PTHR35176">
    <property type="entry name" value="HEME OXYGENASE HI_0854-RELATED"/>
    <property type="match status" value="1"/>
</dbReference>
<comment type="caution">
    <text evidence="3">The sequence shown here is derived from an EMBL/GenBank/DDBJ whole genome shotgun (WGS) entry which is preliminary data.</text>
</comment>
<evidence type="ECO:0000256" key="1">
    <source>
        <dbReference type="ARBA" id="ARBA00023002"/>
    </source>
</evidence>
<sequence length="131" mass="13954">MAKDELSAEAASRASEARIGWLTTLRPDGSPHTTPVWFVFDEESIWIATGRRNVKAANVRADPRVSIAVDGSADAPLVAQGNAESMDVAATSRAVVAAFAEKYDGWDIGDESVDGPRVVVKVTVSRWLLAG</sequence>
<dbReference type="InterPro" id="IPR019920">
    <property type="entry name" value="F420-binding_dom_put"/>
</dbReference>
<dbReference type="InterPro" id="IPR011576">
    <property type="entry name" value="Pyridox_Oxase_N"/>
</dbReference>
<dbReference type="RefSeq" id="WP_354024530.1">
    <property type="nucleotide sequence ID" value="NZ_JBEPSJ010000002.1"/>
</dbReference>
<dbReference type="PANTHER" id="PTHR35176:SF6">
    <property type="entry name" value="HEME OXYGENASE HI_0854-RELATED"/>
    <property type="match status" value="1"/>
</dbReference>
<name>A0ABV2QMQ8_9MICO</name>
<dbReference type="Pfam" id="PF01243">
    <property type="entry name" value="PNPOx_N"/>
    <property type="match status" value="1"/>
</dbReference>